<evidence type="ECO:0000313" key="2">
    <source>
        <dbReference type="Proteomes" id="UP000321518"/>
    </source>
</evidence>
<dbReference type="EMBL" id="BJWK01000021">
    <property type="protein sequence ID" value="GEM12471.1"/>
    <property type="molecule type" value="Genomic_DNA"/>
</dbReference>
<accession>A0A511KQ28</accession>
<organism evidence="1 2">
    <name type="scientific">Rhodotorula toruloides</name>
    <name type="common">Yeast</name>
    <name type="synonym">Rhodosporidium toruloides</name>
    <dbReference type="NCBI Taxonomy" id="5286"/>
    <lineage>
        <taxon>Eukaryota</taxon>
        <taxon>Fungi</taxon>
        <taxon>Dikarya</taxon>
        <taxon>Basidiomycota</taxon>
        <taxon>Pucciniomycotina</taxon>
        <taxon>Microbotryomycetes</taxon>
        <taxon>Sporidiobolales</taxon>
        <taxon>Sporidiobolaceae</taxon>
        <taxon>Rhodotorula</taxon>
    </lineage>
</organism>
<gene>
    <name evidence="1" type="ORF">Rt10032_c21g6488</name>
</gene>
<reference evidence="1 2" key="1">
    <citation type="submission" date="2019-07" db="EMBL/GenBank/DDBJ databases">
        <title>Rhodotorula toruloides NBRC10032 genome sequencing.</title>
        <authorList>
            <person name="Shida Y."/>
            <person name="Takaku H."/>
            <person name="Ogasawara W."/>
            <person name="Mori K."/>
        </authorList>
    </citation>
    <scope>NUCLEOTIDE SEQUENCE [LARGE SCALE GENOMIC DNA]</scope>
    <source>
        <strain evidence="1 2">NBRC10032</strain>
    </source>
</reference>
<dbReference type="AlphaFoldDB" id="A0A511KQ28"/>
<dbReference type="OrthoDB" id="10417068at2759"/>
<evidence type="ECO:0000313" key="1">
    <source>
        <dbReference type="EMBL" id="GEM12471.1"/>
    </source>
</evidence>
<comment type="caution">
    <text evidence="1">The sequence shown here is derived from an EMBL/GenBank/DDBJ whole genome shotgun (WGS) entry which is preliminary data.</text>
</comment>
<proteinExistence type="predicted"/>
<name>A0A511KQ28_RHOTO</name>
<dbReference type="Proteomes" id="UP000321518">
    <property type="component" value="Unassembled WGS sequence"/>
</dbReference>
<sequence>MDKLRQVARVRGLDGELHVELEKCHDRLDKLGHVWIPSRLEEALDELRELVLLVLNSRGETDLGAERTKTHFDRILTELSAHGFGNNDLRVTVEPLAVDAKEALFEQLKYLSESTHSQELPEPMSVLVHAEIGGKYLKLVRGVHSKMMHDDRPQGREGMSARAYLRKATLLLRTALLSVYSCKTILLVRGLHIDSSKFEALASWAKTFRGTVNEGLPAAEEGGESPQTYWQEVGDVVRADWAALKKAWEWVVEKFCELVHLPGDEQLLKLQSHPINSQHHLLTSHTNSHENMHSLSRISSRAAKRYGTTQWAWAQERQGRVF</sequence>
<protein>
    <submittedName>
        <fullName evidence="1">Uncharacterized protein</fullName>
    </submittedName>
</protein>